<comment type="caution">
    <text evidence="2">The sequence shown here is derived from an EMBL/GenBank/DDBJ whole genome shotgun (WGS) entry which is preliminary data.</text>
</comment>
<reference evidence="2 3" key="1">
    <citation type="submission" date="2019-11" db="EMBL/GenBank/DDBJ databases">
        <title>Whole genome sequence of Oryza granulata.</title>
        <authorList>
            <person name="Li W."/>
        </authorList>
    </citation>
    <scope>NUCLEOTIDE SEQUENCE [LARGE SCALE GENOMIC DNA]</scope>
    <source>
        <strain evidence="3">cv. Menghai</strain>
        <tissue evidence="2">Leaf</tissue>
    </source>
</reference>
<dbReference type="AlphaFoldDB" id="A0A6G1FEH7"/>
<dbReference type="Gene3D" id="3.40.50.2000">
    <property type="entry name" value="Glycogen Phosphorylase B"/>
    <property type="match status" value="1"/>
</dbReference>
<dbReference type="GO" id="GO:0035251">
    <property type="term" value="F:UDP-glucosyltransferase activity"/>
    <property type="evidence" value="ECO:0007669"/>
    <property type="project" value="InterPro"/>
</dbReference>
<name>A0A6G1FEH7_9ORYZ</name>
<dbReference type="EMBL" id="SPHZ02000001">
    <property type="protein sequence ID" value="KAF0935244.1"/>
    <property type="molecule type" value="Genomic_DNA"/>
</dbReference>
<dbReference type="EMBL" id="SPHZ02000003">
    <property type="protein sequence ID" value="KAF0927278.1"/>
    <property type="molecule type" value="Genomic_DNA"/>
</dbReference>
<proteinExistence type="predicted"/>
<accession>A0A6G1FEH7</accession>
<dbReference type="OrthoDB" id="5835829at2759"/>
<keyword evidence="3" id="KW-1185">Reference proteome</keyword>
<dbReference type="InterPro" id="IPR050481">
    <property type="entry name" value="UDP-glycosyltransf_plant"/>
</dbReference>
<protein>
    <submittedName>
        <fullName evidence="2">Uncharacterized protein</fullName>
    </submittedName>
</protein>
<organism evidence="2 3">
    <name type="scientific">Oryza meyeriana var. granulata</name>
    <dbReference type="NCBI Taxonomy" id="110450"/>
    <lineage>
        <taxon>Eukaryota</taxon>
        <taxon>Viridiplantae</taxon>
        <taxon>Streptophyta</taxon>
        <taxon>Embryophyta</taxon>
        <taxon>Tracheophyta</taxon>
        <taxon>Spermatophyta</taxon>
        <taxon>Magnoliopsida</taxon>
        <taxon>Liliopsida</taxon>
        <taxon>Poales</taxon>
        <taxon>Poaceae</taxon>
        <taxon>BOP clade</taxon>
        <taxon>Oryzoideae</taxon>
        <taxon>Oryzeae</taxon>
        <taxon>Oryzinae</taxon>
        <taxon>Oryza</taxon>
        <taxon>Oryza meyeriana</taxon>
    </lineage>
</organism>
<evidence type="ECO:0000313" key="3">
    <source>
        <dbReference type="Proteomes" id="UP000479710"/>
    </source>
</evidence>
<gene>
    <name evidence="1" type="ORF">E2562_031483</name>
    <name evidence="2" type="ORF">E2562_031538</name>
</gene>
<dbReference type="PANTHER" id="PTHR48048">
    <property type="entry name" value="GLYCOSYLTRANSFERASE"/>
    <property type="match status" value="1"/>
</dbReference>
<dbReference type="PANTHER" id="PTHR48048:SF21">
    <property type="entry name" value="GLYCOSYLTRANSFERASE"/>
    <property type="match status" value="1"/>
</dbReference>
<sequence length="226" mass="25286">MEPSTNKTTVVLLPCIGLTRLIHMVELAKFFLRSGLDVVVAVPTPPSSAADCFTRTISDADRFAAAHPDIFHRLPPPDYRKPKPDTTMQMFDTMRLSVTSLVDFLLYGRTSFAALVLDLFCFDALYAASMIGIPVYFYYNSSAGELAALLHLPHYFATKRGSLKDRGRALLRFPGVPPIPASDMPPIVLNRMNRTCQTRIGHYRRIPETQGILINTTPTNRWGRGR</sequence>
<dbReference type="Proteomes" id="UP000479710">
    <property type="component" value="Unassembled WGS sequence"/>
</dbReference>
<evidence type="ECO:0000313" key="2">
    <source>
        <dbReference type="EMBL" id="KAF0935244.1"/>
    </source>
</evidence>
<evidence type="ECO:0000313" key="1">
    <source>
        <dbReference type="EMBL" id="KAF0927278.1"/>
    </source>
</evidence>
<dbReference type="SUPFAM" id="SSF53756">
    <property type="entry name" value="UDP-Glycosyltransferase/glycogen phosphorylase"/>
    <property type="match status" value="1"/>
</dbReference>